<dbReference type="PANTHER" id="PTHR31929">
    <property type="entry name" value="SAUR-LIKE AUXIN-RESPONSIVE PROTEIN FAMILY-RELATED"/>
    <property type="match status" value="1"/>
</dbReference>
<dbReference type="Pfam" id="PF02519">
    <property type="entry name" value="Auxin_inducible"/>
    <property type="match status" value="2"/>
</dbReference>
<sequence length="203" mass="23267">MGIHLPQIVLHAKQIIHRRSFNVPKGHFAIYVGEEEKNKKRFVVPISYLKHPLFQELLSKAAEEFGFDHQMGGLTIPCAEEDFINLTSLMGVRMLSMIANAKQLLKLHSIHTRNQSDVPKGHIAVYVGEIQRKRFVVPISYLNHPSFQDLLKRAEEEFGFNHPMGGLTIPCKEDAFINLTSELVSYSRKRKKLCNLEFVFVIV</sequence>
<evidence type="ECO:0000256" key="1">
    <source>
        <dbReference type="ARBA" id="ARBA00006974"/>
    </source>
</evidence>
<proteinExistence type="inferred from homology"/>
<dbReference type="AlphaFoldDB" id="A0AAW0LTK7"/>
<evidence type="ECO:0000313" key="3">
    <source>
        <dbReference type="Proteomes" id="UP000237347"/>
    </source>
</evidence>
<name>A0AAW0LTK7_QUESU</name>
<dbReference type="Proteomes" id="UP000237347">
    <property type="component" value="Unassembled WGS sequence"/>
</dbReference>
<comment type="caution">
    <text evidence="2">The sequence shown here is derived from an EMBL/GenBank/DDBJ whole genome shotgun (WGS) entry which is preliminary data.</text>
</comment>
<protein>
    <submittedName>
        <fullName evidence="2">Auxin-responsive protein saur24</fullName>
    </submittedName>
</protein>
<comment type="similarity">
    <text evidence="1">Belongs to the ARG7 family.</text>
</comment>
<evidence type="ECO:0000313" key="2">
    <source>
        <dbReference type="EMBL" id="KAK7854820.1"/>
    </source>
</evidence>
<reference evidence="2 3" key="1">
    <citation type="journal article" date="2018" name="Sci. Data">
        <title>The draft genome sequence of cork oak.</title>
        <authorList>
            <person name="Ramos A.M."/>
            <person name="Usie A."/>
            <person name="Barbosa P."/>
            <person name="Barros P.M."/>
            <person name="Capote T."/>
            <person name="Chaves I."/>
            <person name="Simoes F."/>
            <person name="Abreu I."/>
            <person name="Carrasquinho I."/>
            <person name="Faro C."/>
            <person name="Guimaraes J.B."/>
            <person name="Mendonca D."/>
            <person name="Nobrega F."/>
            <person name="Rodrigues L."/>
            <person name="Saibo N.J.M."/>
            <person name="Varela M.C."/>
            <person name="Egas C."/>
            <person name="Matos J."/>
            <person name="Miguel C.M."/>
            <person name="Oliveira M.M."/>
            <person name="Ricardo C.P."/>
            <person name="Goncalves S."/>
        </authorList>
    </citation>
    <scope>NUCLEOTIDE SEQUENCE [LARGE SCALE GENOMIC DNA]</scope>
    <source>
        <strain evidence="3">cv. HL8</strain>
    </source>
</reference>
<accession>A0AAW0LTK7</accession>
<dbReference type="GO" id="GO:0009733">
    <property type="term" value="P:response to auxin"/>
    <property type="evidence" value="ECO:0007669"/>
    <property type="project" value="InterPro"/>
</dbReference>
<gene>
    <name evidence="2" type="primary">SAUR24</name>
    <name evidence="2" type="ORF">CFP56_030605</name>
</gene>
<dbReference type="EMBL" id="PKMF04000051">
    <property type="protein sequence ID" value="KAK7854820.1"/>
    <property type="molecule type" value="Genomic_DNA"/>
</dbReference>
<keyword evidence="3" id="KW-1185">Reference proteome</keyword>
<dbReference type="InterPro" id="IPR003676">
    <property type="entry name" value="SAUR_fam"/>
</dbReference>
<organism evidence="2 3">
    <name type="scientific">Quercus suber</name>
    <name type="common">Cork oak</name>
    <dbReference type="NCBI Taxonomy" id="58331"/>
    <lineage>
        <taxon>Eukaryota</taxon>
        <taxon>Viridiplantae</taxon>
        <taxon>Streptophyta</taxon>
        <taxon>Embryophyta</taxon>
        <taxon>Tracheophyta</taxon>
        <taxon>Spermatophyta</taxon>
        <taxon>Magnoliopsida</taxon>
        <taxon>eudicotyledons</taxon>
        <taxon>Gunneridae</taxon>
        <taxon>Pentapetalae</taxon>
        <taxon>rosids</taxon>
        <taxon>fabids</taxon>
        <taxon>Fagales</taxon>
        <taxon>Fagaceae</taxon>
        <taxon>Quercus</taxon>
    </lineage>
</organism>